<dbReference type="PANTHER" id="PTHR30204">
    <property type="entry name" value="REDOX-CYCLING DRUG-SENSING TRANSCRIPTIONAL ACTIVATOR SOXR"/>
    <property type="match status" value="1"/>
</dbReference>
<dbReference type="SMART" id="SM00422">
    <property type="entry name" value="HTH_MERR"/>
    <property type="match status" value="1"/>
</dbReference>
<dbReference type="EMBL" id="JBHSGD010000010">
    <property type="protein sequence ID" value="MFC4653278.1"/>
    <property type="molecule type" value="Genomic_DNA"/>
</dbReference>
<keyword evidence="5" id="KW-1185">Reference proteome</keyword>
<dbReference type="PANTHER" id="PTHR30204:SF98">
    <property type="entry name" value="HTH-TYPE TRANSCRIPTIONAL REGULATOR ADHR"/>
    <property type="match status" value="1"/>
</dbReference>
<dbReference type="InterPro" id="IPR047057">
    <property type="entry name" value="MerR_fam"/>
</dbReference>
<dbReference type="CDD" id="cd01109">
    <property type="entry name" value="HTH_YyaN"/>
    <property type="match status" value="1"/>
</dbReference>
<accession>A0ABV9JEX9</accession>
<keyword evidence="1" id="KW-0238">DNA-binding</keyword>
<evidence type="ECO:0000256" key="2">
    <source>
        <dbReference type="SAM" id="Coils"/>
    </source>
</evidence>
<evidence type="ECO:0000259" key="3">
    <source>
        <dbReference type="PROSITE" id="PS50937"/>
    </source>
</evidence>
<dbReference type="PROSITE" id="PS50937">
    <property type="entry name" value="HTH_MERR_2"/>
    <property type="match status" value="1"/>
</dbReference>
<reference evidence="5" key="1">
    <citation type="journal article" date="2019" name="Int. J. Syst. Evol. Microbiol.">
        <title>The Global Catalogue of Microorganisms (GCM) 10K type strain sequencing project: providing services to taxonomists for standard genome sequencing and annotation.</title>
        <authorList>
            <consortium name="The Broad Institute Genomics Platform"/>
            <consortium name="The Broad Institute Genome Sequencing Center for Infectious Disease"/>
            <person name="Wu L."/>
            <person name="Ma J."/>
        </authorList>
    </citation>
    <scope>NUCLEOTIDE SEQUENCE [LARGE SCALE GENOMIC DNA]</scope>
    <source>
        <strain evidence="5">CCUG 63287</strain>
    </source>
</reference>
<evidence type="ECO:0000313" key="4">
    <source>
        <dbReference type="EMBL" id="MFC4653278.1"/>
    </source>
</evidence>
<feature type="coiled-coil region" evidence="2">
    <location>
        <begin position="77"/>
        <end position="104"/>
    </location>
</feature>
<dbReference type="InterPro" id="IPR000551">
    <property type="entry name" value="MerR-type_HTH_dom"/>
</dbReference>
<name>A0ABV9JEX9_9LACT</name>
<dbReference type="Proteomes" id="UP001595987">
    <property type="component" value="Unassembled WGS sequence"/>
</dbReference>
<keyword evidence="2" id="KW-0175">Coiled coil</keyword>
<evidence type="ECO:0000313" key="5">
    <source>
        <dbReference type="Proteomes" id="UP001595987"/>
    </source>
</evidence>
<feature type="domain" description="HTH merR-type" evidence="3">
    <location>
        <begin position="1"/>
        <end position="69"/>
    </location>
</feature>
<dbReference type="Pfam" id="PF13411">
    <property type="entry name" value="MerR_1"/>
    <property type="match status" value="1"/>
</dbReference>
<comment type="caution">
    <text evidence="4">The sequence shown here is derived from an EMBL/GenBank/DDBJ whole genome shotgun (WGS) entry which is preliminary data.</text>
</comment>
<dbReference type="RefSeq" id="WP_213536458.1">
    <property type="nucleotide sequence ID" value="NZ_BOVQ01000007.1"/>
</dbReference>
<protein>
    <submittedName>
        <fullName evidence="4">MerR family transcriptional regulator</fullName>
    </submittedName>
</protein>
<dbReference type="Gene3D" id="1.10.1660.10">
    <property type="match status" value="1"/>
</dbReference>
<evidence type="ECO:0000256" key="1">
    <source>
        <dbReference type="ARBA" id="ARBA00023125"/>
    </source>
</evidence>
<gene>
    <name evidence="4" type="ORF">ACFO26_10210</name>
</gene>
<proteinExistence type="predicted"/>
<organism evidence="4 5">
    <name type="scientific">Lactococcus nasutitermitis</name>
    <dbReference type="NCBI Taxonomy" id="1652957"/>
    <lineage>
        <taxon>Bacteria</taxon>
        <taxon>Bacillati</taxon>
        <taxon>Bacillota</taxon>
        <taxon>Bacilli</taxon>
        <taxon>Lactobacillales</taxon>
        <taxon>Streptococcaceae</taxon>
        <taxon>Lactococcus</taxon>
    </lineage>
</organism>
<dbReference type="InterPro" id="IPR009061">
    <property type="entry name" value="DNA-bd_dom_put_sf"/>
</dbReference>
<dbReference type="PRINTS" id="PR00040">
    <property type="entry name" value="HTHMERR"/>
</dbReference>
<dbReference type="SUPFAM" id="SSF46955">
    <property type="entry name" value="Putative DNA-binding domain"/>
    <property type="match status" value="1"/>
</dbReference>
<sequence>MVSIAQVVEKTRTSAYTLRYYEKEGLVTVPRNQAGVRVYDEAALRRVYAILHYRRAGIPLAKIKEILNTPDSDEFHLAILRERKAKLEEELAEMQETLDYLDYKIGVHEGRKPENISMEEWIEQWKGIAE</sequence>